<dbReference type="GO" id="GO:0070059">
    <property type="term" value="P:intrinsic apoptotic signaling pathway in response to endoplasmic reticulum stress"/>
    <property type="evidence" value="ECO:0007669"/>
    <property type="project" value="TreeGrafter"/>
</dbReference>
<organism evidence="9 10">
    <name type="scientific">Carassius auratus</name>
    <name type="common">Goldfish</name>
    <dbReference type="NCBI Taxonomy" id="7957"/>
    <lineage>
        <taxon>Eukaryota</taxon>
        <taxon>Metazoa</taxon>
        <taxon>Chordata</taxon>
        <taxon>Craniata</taxon>
        <taxon>Vertebrata</taxon>
        <taxon>Euteleostomi</taxon>
        <taxon>Actinopterygii</taxon>
        <taxon>Neopterygii</taxon>
        <taxon>Teleostei</taxon>
        <taxon>Ostariophysi</taxon>
        <taxon>Cypriniformes</taxon>
        <taxon>Cyprinidae</taxon>
        <taxon>Cyprininae</taxon>
        <taxon>Carassius</taxon>
    </lineage>
</organism>
<dbReference type="PANTHER" id="PTHR13954:SF28">
    <property type="match status" value="1"/>
</dbReference>
<dbReference type="GO" id="GO:0036498">
    <property type="term" value="P:IRE1-mediated unfolded protein response"/>
    <property type="evidence" value="ECO:0007669"/>
    <property type="project" value="TreeGrafter"/>
</dbReference>
<evidence type="ECO:0000256" key="2">
    <source>
        <dbReference type="ARBA" id="ARBA00022490"/>
    </source>
</evidence>
<dbReference type="InterPro" id="IPR000719">
    <property type="entry name" value="Prot_kinase_dom"/>
</dbReference>
<dbReference type="Proteomes" id="UP000515129">
    <property type="component" value="Linkage group LG28B"/>
</dbReference>
<evidence type="ECO:0000256" key="1">
    <source>
        <dbReference type="ARBA" id="ARBA00004514"/>
    </source>
</evidence>
<dbReference type="GO" id="GO:0045087">
    <property type="term" value="P:innate immune response"/>
    <property type="evidence" value="ECO:0007669"/>
    <property type="project" value="UniProtKB-KW"/>
</dbReference>
<dbReference type="InterPro" id="IPR001315">
    <property type="entry name" value="CARD"/>
</dbReference>
<evidence type="ECO:0000256" key="4">
    <source>
        <dbReference type="ARBA" id="ARBA00022859"/>
    </source>
</evidence>
<feature type="domain" description="Protein kinase" evidence="7">
    <location>
        <begin position="167"/>
        <end position="424"/>
    </location>
</feature>
<dbReference type="SUPFAM" id="SSF47986">
    <property type="entry name" value="DEATH domain"/>
    <property type="match status" value="1"/>
</dbReference>
<feature type="compositionally biased region" description="Polar residues" evidence="6">
    <location>
        <begin position="98"/>
        <end position="128"/>
    </location>
</feature>
<dbReference type="InterPro" id="IPR011029">
    <property type="entry name" value="DEATH-like_dom_sf"/>
</dbReference>
<dbReference type="PROSITE" id="PS50011">
    <property type="entry name" value="PROTEIN_KINASE_DOM"/>
    <property type="match status" value="1"/>
</dbReference>
<dbReference type="InterPro" id="IPR045133">
    <property type="entry name" value="IRE1/2-like"/>
</dbReference>
<sequence length="535" mass="62699">MEKQHAEFVDRHRSELIQRVTAVMAIADSLLAVKIIHGETYSNIFVASTNMDKMRKLLVALNTNKAKSVFYNWLKDNDRFLFEDLKQKEIEQGMEGASAQTSSEVLETESHPQNTNTEQMEAVQQRTEDQQITWWNRDRSRTRHKTKIEELQRETDKQKVRNLWFCKAEKYMIGSGGSGTQVYIGVTEDGIEVAIKIITKNPKNIKEFENELKLLQDSKLESPYIVRYVSSAEDKDFYYLANQLCEYDLVDYMEYLRQSEQKDRKETTLRRIVKEILLGLQVLHRAEVVHRDIKPRNVLIDKEERARLADFGLSRKLEEGETTMYTDRAGTQGWEATEIINQTEIGGYKMSSDIQVAGMLTHYILSDGKHPFGDGIRCLVNISEGKYSLEDIQDIAAKDLIEWMINKEQDKRPNIDKVLNHPYFWDDKRIREVVHNLGNKEEVQEYKNCKNNEKLYETVQKYTEGKTFSDWKREAPETWTKIGKNLPNDLLGLLRHVRNALGHQEKEFYEEKMIEKFPDFLISLHKLALDMGWEY</sequence>
<dbReference type="CDD" id="cd08330">
    <property type="entry name" value="CARD_ASC_NALP1"/>
    <property type="match status" value="1"/>
</dbReference>
<dbReference type="Pfam" id="PF00069">
    <property type="entry name" value="Pkinase"/>
    <property type="match status" value="1"/>
</dbReference>
<dbReference type="GO" id="GO:0006954">
    <property type="term" value="P:inflammatory response"/>
    <property type="evidence" value="ECO:0007669"/>
    <property type="project" value="UniProtKB-KW"/>
</dbReference>
<dbReference type="AlphaFoldDB" id="A0A6P6MHM5"/>
<keyword evidence="2" id="KW-0963">Cytoplasm</keyword>
<dbReference type="InterPro" id="IPR033516">
    <property type="entry name" value="CARD8/ASC/NALP1_CARD"/>
</dbReference>
<comment type="subcellular location">
    <subcellularLocation>
        <location evidence="1">Cytoplasm</location>
        <location evidence="1">Cytosol</location>
    </subcellularLocation>
</comment>
<name>A0A6P6MHM5_CARAU</name>
<dbReference type="GO" id="GO:0005524">
    <property type="term" value="F:ATP binding"/>
    <property type="evidence" value="ECO:0007669"/>
    <property type="project" value="InterPro"/>
</dbReference>
<evidence type="ECO:0000256" key="3">
    <source>
        <dbReference type="ARBA" id="ARBA00022588"/>
    </source>
</evidence>
<dbReference type="GO" id="GO:0004674">
    <property type="term" value="F:protein serine/threonine kinase activity"/>
    <property type="evidence" value="ECO:0007669"/>
    <property type="project" value="InterPro"/>
</dbReference>
<feature type="domain" description="CARD" evidence="8">
    <location>
        <begin position="1"/>
        <end position="89"/>
    </location>
</feature>
<keyword evidence="9" id="KW-1185">Reference proteome</keyword>
<dbReference type="GO" id="GO:1990604">
    <property type="term" value="C:IRE1-TRAF2-ASK1 complex"/>
    <property type="evidence" value="ECO:0007669"/>
    <property type="project" value="TreeGrafter"/>
</dbReference>
<dbReference type="PROSITE" id="PS00108">
    <property type="entry name" value="PROTEIN_KINASE_ST"/>
    <property type="match status" value="1"/>
</dbReference>
<keyword evidence="10" id="KW-0418">Kinase</keyword>
<evidence type="ECO:0000259" key="8">
    <source>
        <dbReference type="PROSITE" id="PS50209"/>
    </source>
</evidence>
<dbReference type="SMART" id="SM00220">
    <property type="entry name" value="S_TKc"/>
    <property type="match status" value="1"/>
</dbReference>
<dbReference type="RefSeq" id="XP_026095952.1">
    <property type="nucleotide sequence ID" value="XM_026240167.1"/>
</dbReference>
<reference evidence="10" key="1">
    <citation type="submission" date="2025-08" db="UniProtKB">
        <authorList>
            <consortium name="RefSeq"/>
        </authorList>
    </citation>
    <scope>IDENTIFICATION</scope>
    <source>
        <strain evidence="10">Wakin</strain>
        <tissue evidence="10">Muscle</tissue>
    </source>
</reference>
<evidence type="ECO:0000256" key="6">
    <source>
        <dbReference type="SAM" id="MobiDB-lite"/>
    </source>
</evidence>
<dbReference type="GO" id="GO:0004521">
    <property type="term" value="F:RNA endonuclease activity"/>
    <property type="evidence" value="ECO:0007669"/>
    <property type="project" value="InterPro"/>
</dbReference>
<gene>
    <name evidence="10" type="primary">LOC113067728</name>
</gene>
<evidence type="ECO:0000259" key="7">
    <source>
        <dbReference type="PROSITE" id="PS50011"/>
    </source>
</evidence>
<dbReference type="InterPro" id="IPR008271">
    <property type="entry name" value="Ser/Thr_kinase_AS"/>
</dbReference>
<evidence type="ECO:0000313" key="10">
    <source>
        <dbReference type="RefSeq" id="XP_026095952.1"/>
    </source>
</evidence>
<dbReference type="GO" id="GO:0042981">
    <property type="term" value="P:regulation of apoptotic process"/>
    <property type="evidence" value="ECO:0007669"/>
    <property type="project" value="InterPro"/>
</dbReference>
<dbReference type="GeneID" id="113067728"/>
<dbReference type="GO" id="GO:0051082">
    <property type="term" value="F:unfolded protein binding"/>
    <property type="evidence" value="ECO:0007669"/>
    <property type="project" value="TreeGrafter"/>
</dbReference>
<dbReference type="SUPFAM" id="SSF56112">
    <property type="entry name" value="Protein kinase-like (PK-like)"/>
    <property type="match status" value="1"/>
</dbReference>
<dbReference type="OrthoDB" id="63989at2759"/>
<dbReference type="Pfam" id="PF00619">
    <property type="entry name" value="CARD"/>
    <property type="match status" value="1"/>
</dbReference>
<keyword evidence="5" id="KW-0395">Inflammatory response</keyword>
<evidence type="ECO:0000256" key="5">
    <source>
        <dbReference type="ARBA" id="ARBA00023198"/>
    </source>
</evidence>
<proteinExistence type="predicted"/>
<evidence type="ECO:0000313" key="9">
    <source>
        <dbReference type="Proteomes" id="UP000515129"/>
    </source>
</evidence>
<dbReference type="InterPro" id="IPR011009">
    <property type="entry name" value="Kinase-like_dom_sf"/>
</dbReference>
<dbReference type="KEGG" id="caua:113067728"/>
<keyword evidence="10" id="KW-0808">Transferase</keyword>
<feature type="region of interest" description="Disordered" evidence="6">
    <location>
        <begin position="92"/>
        <end position="128"/>
    </location>
</feature>
<dbReference type="Gene3D" id="1.10.510.10">
    <property type="entry name" value="Transferase(Phosphotransferase) domain 1"/>
    <property type="match status" value="1"/>
</dbReference>
<dbReference type="Gene3D" id="1.10.533.10">
    <property type="entry name" value="Death Domain, Fas"/>
    <property type="match status" value="1"/>
</dbReference>
<accession>A0A6P6MHM5</accession>
<dbReference type="PANTHER" id="PTHR13954">
    <property type="entry name" value="IRE1-RELATED"/>
    <property type="match status" value="1"/>
</dbReference>
<protein>
    <submittedName>
        <fullName evidence="10">Serine/threonine-protein kinase/endoribonuclease ire-1</fullName>
    </submittedName>
</protein>
<dbReference type="GO" id="GO:0005829">
    <property type="term" value="C:cytosol"/>
    <property type="evidence" value="ECO:0007669"/>
    <property type="project" value="UniProtKB-SubCell"/>
</dbReference>
<keyword evidence="3" id="KW-0399">Innate immunity</keyword>
<dbReference type="PROSITE" id="PS50209">
    <property type="entry name" value="CARD"/>
    <property type="match status" value="1"/>
</dbReference>
<keyword evidence="4" id="KW-0391">Immunity</keyword>